<sequence>MWAANGVVPAEPARDVALMDERTVSAIAAVPAPHIDTINVTQSSKVHVGTKVVSITQNVHNKEMLKGRFLGLELVSSKHSRRLRCSVAVFVCWAFLVVSGLVIYLIYVALPKPTRLDIGLNATWYLRRDEWQALASNGEDFLKLPLSYVIIGHSAANNCTERYMCIKEMLDIQLDHMKLSFADIGPNFLVGGNGDVFEGRGANVFGAMVTSWNRRSISIMFLGNYVTFEPREPQFNHTNILLETLVKEGVLRRDYVLYGQCQLLPQTISPGPRLVAQLGHFKQWNKTGKEGCLHG</sequence>
<dbReference type="GeneID" id="112048034"/>
<keyword evidence="4" id="KW-1133">Transmembrane helix</keyword>
<evidence type="ECO:0000256" key="1">
    <source>
        <dbReference type="ARBA" id="ARBA00007553"/>
    </source>
</evidence>
<feature type="transmembrane region" description="Helical" evidence="4">
    <location>
        <begin position="87"/>
        <end position="110"/>
    </location>
</feature>
<keyword evidence="4" id="KW-0812">Transmembrane</keyword>
<evidence type="ECO:0000259" key="5">
    <source>
        <dbReference type="SMART" id="SM00644"/>
    </source>
</evidence>
<dbReference type="SUPFAM" id="SSF55846">
    <property type="entry name" value="N-acetylmuramoyl-L-alanine amidase-like"/>
    <property type="match status" value="1"/>
</dbReference>
<dbReference type="Proteomes" id="UP001652582">
    <property type="component" value="Chromosome Z"/>
</dbReference>
<dbReference type="InterPro" id="IPR002502">
    <property type="entry name" value="Amidase_domain"/>
</dbReference>
<dbReference type="Pfam" id="PF01510">
    <property type="entry name" value="Amidase_2"/>
    <property type="match status" value="1"/>
</dbReference>
<dbReference type="AlphaFoldDB" id="A0A6J1N7S1"/>
<dbReference type="PANTHER" id="PTHR11022">
    <property type="entry name" value="PEPTIDOGLYCAN RECOGNITION PROTEIN"/>
    <property type="match status" value="1"/>
</dbReference>
<dbReference type="GO" id="GO:0045087">
    <property type="term" value="P:innate immune response"/>
    <property type="evidence" value="ECO:0007669"/>
    <property type="project" value="UniProtKB-KW"/>
</dbReference>
<evidence type="ECO:0000256" key="3">
    <source>
        <dbReference type="ARBA" id="ARBA00022859"/>
    </source>
</evidence>
<dbReference type="OrthoDB" id="10001926at2759"/>
<reference evidence="8" key="1">
    <citation type="submission" date="2025-08" db="UniProtKB">
        <authorList>
            <consortium name="RefSeq"/>
        </authorList>
    </citation>
    <scope>IDENTIFICATION</scope>
</reference>
<keyword evidence="7" id="KW-1185">Reference proteome</keyword>
<organism evidence="7 8">
    <name type="scientific">Bicyclus anynana</name>
    <name type="common">Squinting bush brown butterfly</name>
    <dbReference type="NCBI Taxonomy" id="110368"/>
    <lineage>
        <taxon>Eukaryota</taxon>
        <taxon>Metazoa</taxon>
        <taxon>Ecdysozoa</taxon>
        <taxon>Arthropoda</taxon>
        <taxon>Hexapoda</taxon>
        <taxon>Insecta</taxon>
        <taxon>Pterygota</taxon>
        <taxon>Neoptera</taxon>
        <taxon>Endopterygota</taxon>
        <taxon>Lepidoptera</taxon>
        <taxon>Glossata</taxon>
        <taxon>Ditrysia</taxon>
        <taxon>Papilionoidea</taxon>
        <taxon>Nymphalidae</taxon>
        <taxon>Satyrinae</taxon>
        <taxon>Satyrini</taxon>
        <taxon>Mycalesina</taxon>
        <taxon>Bicyclus</taxon>
    </lineage>
</organism>
<dbReference type="InterPro" id="IPR015510">
    <property type="entry name" value="PGRP"/>
</dbReference>
<gene>
    <name evidence="8" type="primary">LOC112048034</name>
</gene>
<dbReference type="GO" id="GO:0009253">
    <property type="term" value="P:peptidoglycan catabolic process"/>
    <property type="evidence" value="ECO:0007669"/>
    <property type="project" value="InterPro"/>
</dbReference>
<dbReference type="RefSeq" id="XP_023941142.1">
    <property type="nucleotide sequence ID" value="XM_024085374.2"/>
</dbReference>
<dbReference type="InterPro" id="IPR006619">
    <property type="entry name" value="PGRP_domain_met/bac"/>
</dbReference>
<feature type="domain" description="Peptidoglycan recognition protein family" evidence="6">
    <location>
        <begin position="126"/>
        <end position="264"/>
    </location>
</feature>
<dbReference type="Gene3D" id="3.40.80.10">
    <property type="entry name" value="Peptidoglycan recognition protein-like"/>
    <property type="match status" value="1"/>
</dbReference>
<keyword evidence="4" id="KW-0472">Membrane</keyword>
<evidence type="ECO:0000313" key="7">
    <source>
        <dbReference type="Proteomes" id="UP001652582"/>
    </source>
</evidence>
<comment type="similarity">
    <text evidence="1">Belongs to the N-acetylmuramoyl-L-alanine amidase 2 family.</text>
</comment>
<evidence type="ECO:0000256" key="4">
    <source>
        <dbReference type="SAM" id="Phobius"/>
    </source>
</evidence>
<proteinExistence type="inferred from homology"/>
<keyword evidence="3" id="KW-0391">Immunity</keyword>
<dbReference type="CDD" id="cd06583">
    <property type="entry name" value="PGRP"/>
    <property type="match status" value="1"/>
</dbReference>
<feature type="domain" description="N-acetylmuramoyl-L-alanine amidase" evidence="5">
    <location>
        <begin position="136"/>
        <end position="271"/>
    </location>
</feature>
<accession>A0A6J1N7S1</accession>
<dbReference type="SMART" id="SM00701">
    <property type="entry name" value="PGRP"/>
    <property type="match status" value="1"/>
</dbReference>
<dbReference type="SMART" id="SM00644">
    <property type="entry name" value="Ami_2"/>
    <property type="match status" value="1"/>
</dbReference>
<dbReference type="GO" id="GO:0008745">
    <property type="term" value="F:N-acetylmuramoyl-L-alanine amidase activity"/>
    <property type="evidence" value="ECO:0007669"/>
    <property type="project" value="InterPro"/>
</dbReference>
<name>A0A6J1N7S1_BICAN</name>
<keyword evidence="2" id="KW-0399">Innate immunity</keyword>
<dbReference type="GO" id="GO:0008270">
    <property type="term" value="F:zinc ion binding"/>
    <property type="evidence" value="ECO:0007669"/>
    <property type="project" value="InterPro"/>
</dbReference>
<evidence type="ECO:0000259" key="6">
    <source>
        <dbReference type="SMART" id="SM00701"/>
    </source>
</evidence>
<evidence type="ECO:0000256" key="2">
    <source>
        <dbReference type="ARBA" id="ARBA00022588"/>
    </source>
</evidence>
<evidence type="ECO:0000313" key="8">
    <source>
        <dbReference type="RefSeq" id="XP_023941142.1"/>
    </source>
</evidence>
<dbReference type="PANTHER" id="PTHR11022:SF41">
    <property type="entry name" value="PEPTIDOGLYCAN-RECOGNITION PROTEIN LC-RELATED"/>
    <property type="match status" value="1"/>
</dbReference>
<dbReference type="InterPro" id="IPR036505">
    <property type="entry name" value="Amidase/PGRP_sf"/>
</dbReference>
<protein>
    <submittedName>
        <fullName evidence="8">Peptidoglycan-recognition protein SC2 isoform X2</fullName>
    </submittedName>
</protein>